<dbReference type="Proteomes" id="UP000001075">
    <property type="component" value="Unassembled WGS sequence"/>
</dbReference>
<evidence type="ECO:0000313" key="2">
    <source>
        <dbReference type="Proteomes" id="UP000001075"/>
    </source>
</evidence>
<protein>
    <submittedName>
        <fullName evidence="1">Uncharacterized protein</fullName>
    </submittedName>
</protein>
<accession>G3H0M8</accession>
<evidence type="ECO:0000313" key="1">
    <source>
        <dbReference type="EMBL" id="EGV93669.1"/>
    </source>
</evidence>
<dbReference type="EMBL" id="JH000095">
    <property type="protein sequence ID" value="EGV93669.1"/>
    <property type="molecule type" value="Genomic_DNA"/>
</dbReference>
<dbReference type="AlphaFoldDB" id="G3H0M8"/>
<gene>
    <name evidence="1" type="ORF">I79_003692</name>
</gene>
<organism evidence="1 2">
    <name type="scientific">Cricetulus griseus</name>
    <name type="common">Chinese hamster</name>
    <name type="synonym">Cricetulus barabensis griseus</name>
    <dbReference type="NCBI Taxonomy" id="10029"/>
    <lineage>
        <taxon>Eukaryota</taxon>
        <taxon>Metazoa</taxon>
        <taxon>Chordata</taxon>
        <taxon>Craniata</taxon>
        <taxon>Vertebrata</taxon>
        <taxon>Euteleostomi</taxon>
        <taxon>Mammalia</taxon>
        <taxon>Eutheria</taxon>
        <taxon>Euarchontoglires</taxon>
        <taxon>Glires</taxon>
        <taxon>Rodentia</taxon>
        <taxon>Myomorpha</taxon>
        <taxon>Muroidea</taxon>
        <taxon>Cricetidae</taxon>
        <taxon>Cricetinae</taxon>
        <taxon>Cricetulus</taxon>
    </lineage>
</organism>
<reference evidence="2" key="1">
    <citation type="journal article" date="2011" name="Nat. Biotechnol.">
        <title>The genomic sequence of the Chinese hamster ovary (CHO)-K1 cell line.</title>
        <authorList>
            <person name="Xu X."/>
            <person name="Nagarajan H."/>
            <person name="Lewis N.E."/>
            <person name="Pan S."/>
            <person name="Cai Z."/>
            <person name="Liu X."/>
            <person name="Chen W."/>
            <person name="Xie M."/>
            <person name="Wang W."/>
            <person name="Hammond S."/>
            <person name="Andersen M.R."/>
            <person name="Neff N."/>
            <person name="Passarelli B."/>
            <person name="Koh W."/>
            <person name="Fan H.C."/>
            <person name="Wang J."/>
            <person name="Gui Y."/>
            <person name="Lee K.H."/>
            <person name="Betenbaugh M.J."/>
            <person name="Quake S.R."/>
            <person name="Famili I."/>
            <person name="Palsson B.O."/>
            <person name="Wang J."/>
        </authorList>
    </citation>
    <scope>NUCLEOTIDE SEQUENCE [LARGE SCALE GENOMIC DNA]</scope>
    <source>
        <strain evidence="2">CHO K1 cell line</strain>
    </source>
</reference>
<dbReference type="InParanoid" id="G3H0M8"/>
<proteinExistence type="predicted"/>
<sequence length="84" mass="9432">MCKLAIVITYLSLQHNLNISVYLAQGPGGKGKPGKNQSPPSHLLMCVLPKSPLGRYNVMGSRFPFRQKKEHLYLCFPQDGNIYK</sequence>
<name>G3H0M8_CRIGR</name>